<protein>
    <submittedName>
        <fullName evidence="1">Uncharacterized protein</fullName>
    </submittedName>
</protein>
<dbReference type="AlphaFoldDB" id="A0A0K2VTM2"/>
<dbReference type="EMBL" id="CCND01000010">
    <property type="protein sequence ID" value="CDX53791.1"/>
    <property type="molecule type" value="Genomic_DNA"/>
</dbReference>
<evidence type="ECO:0000313" key="1">
    <source>
        <dbReference type="EMBL" id="CDX53791.1"/>
    </source>
</evidence>
<accession>A0A0K2VTM2</accession>
<sequence>MMRIQPTGPSEGRQVLGLDQNRVNSHIPICLPISGGLFHGGVRPGLIDCPFLNCREGQVGTESPDHPAPFSLLGGVYEGFSHSRAGFDGYVRGGAHHSRLS</sequence>
<gene>
    <name evidence="1" type="ORF">MPL1032_180158</name>
</gene>
<evidence type="ECO:0000313" key="2">
    <source>
        <dbReference type="Proteomes" id="UP000182888"/>
    </source>
</evidence>
<reference evidence="2" key="1">
    <citation type="submission" date="2014-08" db="EMBL/GenBank/DDBJ databases">
        <authorList>
            <person name="Edwards T."/>
        </authorList>
    </citation>
    <scope>NUCLEOTIDE SEQUENCE [LARGE SCALE GENOMIC DNA]</scope>
</reference>
<dbReference type="Proteomes" id="UP000182888">
    <property type="component" value="Unassembled WGS sequence"/>
</dbReference>
<organism evidence="1 2">
    <name type="scientific">Mesorhizobium plurifarium</name>
    <dbReference type="NCBI Taxonomy" id="69974"/>
    <lineage>
        <taxon>Bacteria</taxon>
        <taxon>Pseudomonadati</taxon>
        <taxon>Pseudomonadota</taxon>
        <taxon>Alphaproteobacteria</taxon>
        <taxon>Hyphomicrobiales</taxon>
        <taxon>Phyllobacteriaceae</taxon>
        <taxon>Mesorhizobium</taxon>
    </lineage>
</organism>
<proteinExistence type="predicted"/>
<name>A0A0K2VTM2_MESPL</name>